<evidence type="ECO:0000256" key="4">
    <source>
        <dbReference type="ARBA" id="ARBA00022568"/>
    </source>
</evidence>
<comment type="caution">
    <text evidence="10">Lacks conserved residue(s) required for the propagation of feature annotation.</text>
</comment>
<feature type="transmembrane region" description="Helical" evidence="10">
    <location>
        <begin position="101"/>
        <end position="122"/>
    </location>
</feature>
<evidence type="ECO:0000256" key="7">
    <source>
        <dbReference type="ARBA" id="ARBA00022989"/>
    </source>
</evidence>
<evidence type="ECO:0000256" key="2">
    <source>
        <dbReference type="ARBA" id="ARBA00008170"/>
    </source>
</evidence>
<keyword evidence="6 10" id="KW-0106">Calcium</keyword>
<feature type="transmembrane region" description="Helical" evidence="10">
    <location>
        <begin position="294"/>
        <end position="317"/>
    </location>
</feature>
<dbReference type="Proteomes" id="UP000095605">
    <property type="component" value="Unassembled WGS sequence"/>
</dbReference>
<comment type="subcellular location">
    <subcellularLocation>
        <location evidence="1">Endomembrane system</location>
        <topology evidence="1">Multi-pass membrane protein</topology>
    </subcellularLocation>
    <subcellularLocation>
        <location evidence="10">Vacuole membrane</location>
    </subcellularLocation>
</comment>
<evidence type="ECO:0000256" key="6">
    <source>
        <dbReference type="ARBA" id="ARBA00022837"/>
    </source>
</evidence>
<keyword evidence="10" id="KW-0050">Antiport</keyword>
<comment type="caution">
    <text evidence="12">The sequence shown here is derived from an EMBL/GenBank/DDBJ whole genome shotgun (WGS) entry which is preliminary data.</text>
</comment>
<keyword evidence="4 10" id="KW-0109">Calcium transport</keyword>
<evidence type="ECO:0000256" key="9">
    <source>
        <dbReference type="ARBA" id="ARBA00023136"/>
    </source>
</evidence>
<organism evidence="12 13">
    <name type="scientific">Hanseniaspora opuntiae</name>
    <dbReference type="NCBI Taxonomy" id="211096"/>
    <lineage>
        <taxon>Eukaryota</taxon>
        <taxon>Fungi</taxon>
        <taxon>Dikarya</taxon>
        <taxon>Ascomycota</taxon>
        <taxon>Saccharomycotina</taxon>
        <taxon>Saccharomycetes</taxon>
        <taxon>Saccharomycodales</taxon>
        <taxon>Saccharomycodaceae</taxon>
        <taxon>Hanseniaspora</taxon>
    </lineage>
</organism>
<gene>
    <name evidence="12" type="ORF">AWRI3578_g982</name>
</gene>
<keyword evidence="7 10" id="KW-1133">Transmembrane helix</keyword>
<dbReference type="PANTHER" id="PTHR31503:SF22">
    <property type="entry name" value="VACUOLAR CALCIUM ION TRANSPORTER"/>
    <property type="match status" value="1"/>
</dbReference>
<dbReference type="NCBIfam" id="TIGR00378">
    <property type="entry name" value="cax"/>
    <property type="match status" value="1"/>
</dbReference>
<dbReference type="OrthoDB" id="1699231at2759"/>
<dbReference type="EMBL" id="LPNL01000003">
    <property type="protein sequence ID" value="OEJ89778.1"/>
    <property type="molecule type" value="Genomic_DNA"/>
</dbReference>
<dbReference type="InterPro" id="IPR004713">
    <property type="entry name" value="CaH_exchang"/>
</dbReference>
<dbReference type="Pfam" id="PF01699">
    <property type="entry name" value="Na_Ca_ex"/>
    <property type="match status" value="2"/>
</dbReference>
<dbReference type="PANTHER" id="PTHR31503">
    <property type="entry name" value="VACUOLAR CALCIUM ION TRANSPORTER"/>
    <property type="match status" value="1"/>
</dbReference>
<sequence length="409" mass="44341">MAILPNLENVPLLPGGLSSSLHPSLRPDSFTRKRLLKICKIIWKASPLMPLLVVLPIAMIVTLMDLNGVLIFTTNAIVCAVLSVVLGKCTEDLSEHVGSTLASVLNATLGNVIELIVSYYALKAGQFDVVKSSMMGSIFSNLLLVTGCCFLFGGYNRIQQTFNITAAQTMSSLMAISCASLAIPTVFVATLPKSMNEQTDILKISRFTAIVLLIVYVLFMVFQLKTHIKFFDNSEANALVAKSAEEAEEFEDNLLGKKECCIILALTTYLVSKSADQIVERINDVAATGLSKSFIALILIPIIGNAAEHVTSIFVAMNDKMDLALNISIGSSIQIALFCTPLLVVIGWIIGQPMTLQFTVLEVITLFISIFLNGYLVADGESNWLEGCLGVALYLLISIAFFFYPDVSA</sequence>
<comment type="function">
    <text evidence="10">Has a role in promoting intracellular calcium ion sequestration via the exchange of calcium ions for hydrogen ions across the vacuolar membrane. Involved also in manganese ion homeostasis via its uptake into the vacuole.</text>
</comment>
<evidence type="ECO:0000256" key="3">
    <source>
        <dbReference type="ARBA" id="ARBA00022448"/>
    </source>
</evidence>
<proteinExistence type="inferred from homology"/>
<dbReference type="InterPro" id="IPR044880">
    <property type="entry name" value="NCX_ion-bd_dom_sf"/>
</dbReference>
<keyword evidence="10" id="KW-0926">Vacuole</keyword>
<feature type="transmembrane region" description="Helical" evidence="10">
    <location>
        <begin position="384"/>
        <end position="404"/>
    </location>
</feature>
<dbReference type="GO" id="GO:0000329">
    <property type="term" value="C:fungal-type vacuole membrane"/>
    <property type="evidence" value="ECO:0007669"/>
    <property type="project" value="TreeGrafter"/>
</dbReference>
<dbReference type="GO" id="GO:0015369">
    <property type="term" value="F:calcium:proton antiporter activity"/>
    <property type="evidence" value="ECO:0007669"/>
    <property type="project" value="UniProtKB-UniRule"/>
</dbReference>
<accession>A0A1E5RSJ7</accession>
<feature type="transmembrane region" description="Helical" evidence="10">
    <location>
        <begin position="134"/>
        <end position="152"/>
    </location>
</feature>
<keyword evidence="13" id="KW-1185">Reference proteome</keyword>
<dbReference type="InterPro" id="IPR004798">
    <property type="entry name" value="CAX-like"/>
</dbReference>
<dbReference type="Gene3D" id="1.20.1420.30">
    <property type="entry name" value="NCX, central ion-binding region"/>
    <property type="match status" value="1"/>
</dbReference>
<feature type="transmembrane region" description="Helical" evidence="10">
    <location>
        <begin position="204"/>
        <end position="222"/>
    </location>
</feature>
<dbReference type="NCBIfam" id="TIGR00846">
    <property type="entry name" value="caca2"/>
    <property type="match status" value="1"/>
</dbReference>
<protein>
    <recommendedName>
        <fullName evidence="10">Vacuolar calcium ion transporter</fullName>
    </recommendedName>
</protein>
<evidence type="ECO:0000259" key="11">
    <source>
        <dbReference type="Pfam" id="PF01699"/>
    </source>
</evidence>
<evidence type="ECO:0000313" key="13">
    <source>
        <dbReference type="Proteomes" id="UP000095605"/>
    </source>
</evidence>
<dbReference type="InterPro" id="IPR004837">
    <property type="entry name" value="NaCa_Exmemb"/>
</dbReference>
<keyword evidence="3 10" id="KW-0813">Transport</keyword>
<dbReference type="AlphaFoldDB" id="A0A1E5RSJ7"/>
<dbReference type="GO" id="GO:0006874">
    <property type="term" value="P:intracellular calcium ion homeostasis"/>
    <property type="evidence" value="ECO:0007669"/>
    <property type="project" value="TreeGrafter"/>
</dbReference>
<feature type="domain" description="Sodium/calcium exchanger membrane region" evidence="11">
    <location>
        <begin position="69"/>
        <end position="224"/>
    </location>
</feature>
<comment type="similarity">
    <text evidence="2 10">Belongs to the Ca(2+):cation antiporter (CaCA) (TC 2.A.19) family.</text>
</comment>
<evidence type="ECO:0000256" key="5">
    <source>
        <dbReference type="ARBA" id="ARBA00022692"/>
    </source>
</evidence>
<name>A0A1E5RSJ7_9ASCO</name>
<reference evidence="13" key="1">
    <citation type="journal article" date="2016" name="Genome Announc.">
        <title>Genome sequences of three species of Hanseniaspora isolated from spontaneous wine fermentations.</title>
        <authorList>
            <person name="Sternes P.R."/>
            <person name="Lee D."/>
            <person name="Kutyna D.R."/>
            <person name="Borneman A.R."/>
        </authorList>
    </citation>
    <scope>NUCLEOTIDE SEQUENCE [LARGE SCALE GENOMIC DNA]</scope>
    <source>
        <strain evidence="13">AWRI3578</strain>
    </source>
</reference>
<feature type="transmembrane region" description="Helical" evidence="10">
    <location>
        <begin position="358"/>
        <end position="378"/>
    </location>
</feature>
<feature type="transmembrane region" description="Helical" evidence="10">
    <location>
        <begin position="41"/>
        <end position="63"/>
    </location>
</feature>
<evidence type="ECO:0000256" key="10">
    <source>
        <dbReference type="RuleBase" id="RU365028"/>
    </source>
</evidence>
<evidence type="ECO:0000256" key="1">
    <source>
        <dbReference type="ARBA" id="ARBA00004127"/>
    </source>
</evidence>
<feature type="transmembrane region" description="Helical" evidence="10">
    <location>
        <begin position="323"/>
        <end position="351"/>
    </location>
</feature>
<feature type="unsure residue" description="I or L" evidence="12">
    <location>
        <position position="270"/>
    </location>
</feature>
<keyword evidence="8 10" id="KW-0406">Ion transport</keyword>
<dbReference type="GO" id="GO:0012505">
    <property type="term" value="C:endomembrane system"/>
    <property type="evidence" value="ECO:0007669"/>
    <property type="project" value="UniProtKB-SubCell"/>
</dbReference>
<feature type="transmembrane region" description="Helical" evidence="10">
    <location>
        <begin position="69"/>
        <end position="89"/>
    </location>
</feature>
<evidence type="ECO:0000256" key="8">
    <source>
        <dbReference type="ARBA" id="ARBA00023065"/>
    </source>
</evidence>
<keyword evidence="5 10" id="KW-0812">Transmembrane</keyword>
<evidence type="ECO:0000313" key="12">
    <source>
        <dbReference type="EMBL" id="OEJ89778.1"/>
    </source>
</evidence>
<feature type="domain" description="Sodium/calcium exchanger membrane region" evidence="11">
    <location>
        <begin position="262"/>
        <end position="402"/>
    </location>
</feature>
<keyword evidence="9 10" id="KW-0472">Membrane</keyword>